<keyword evidence="1" id="KW-0328">Glycosyltransferase</keyword>
<dbReference type="EMBL" id="JACAGK010000001">
    <property type="protein sequence ID" value="MDM1046663.1"/>
    <property type="molecule type" value="Genomic_DNA"/>
</dbReference>
<name>A0ABT7NHP7_9SPHI</name>
<protein>
    <submittedName>
        <fullName evidence="4">Glycosyltransferase family 4 protein</fullName>
    </submittedName>
</protein>
<reference evidence="4" key="1">
    <citation type="submission" date="2020-06" db="EMBL/GenBank/DDBJ databases">
        <authorList>
            <person name="Dong N."/>
        </authorList>
    </citation>
    <scope>NUCLEOTIDE SEQUENCE</scope>
    <source>
        <strain evidence="4">R1692</strain>
    </source>
</reference>
<dbReference type="PANTHER" id="PTHR12526:SF629">
    <property type="entry name" value="TEICHURONIC ACID BIOSYNTHESIS GLYCOSYLTRANSFERASE TUAH-RELATED"/>
    <property type="match status" value="1"/>
</dbReference>
<keyword evidence="5" id="KW-1185">Reference proteome</keyword>
<dbReference type="Gene3D" id="3.40.50.2000">
    <property type="entry name" value="Glycogen Phosphorylase B"/>
    <property type="match status" value="2"/>
</dbReference>
<dbReference type="Proteomes" id="UP001170954">
    <property type="component" value="Unassembled WGS sequence"/>
</dbReference>
<evidence type="ECO:0000256" key="1">
    <source>
        <dbReference type="ARBA" id="ARBA00022676"/>
    </source>
</evidence>
<dbReference type="SUPFAM" id="SSF53756">
    <property type="entry name" value="UDP-Glycosyltransferase/glycogen phosphorylase"/>
    <property type="match status" value="1"/>
</dbReference>
<keyword evidence="2" id="KW-0808">Transferase</keyword>
<dbReference type="CDD" id="cd03801">
    <property type="entry name" value="GT4_PimA-like"/>
    <property type="match status" value="1"/>
</dbReference>
<sequence>MTEQVKILFLVFHGFAEHNGISKKIWGQIKGLRDAGPIVDLCSYEVMREGNRGWFINGKPLVLFGRTLFGKIKRRFAYQALASYIDRQNYDLIYIRSDHNANPFTIRFLRLLRKKKSRIVMEIPTYPYDGEYRGWRMQFELAVDKLYRKKFASLLDGIVTFSDEKSIFGQKTYRISNGIDLSAVKIRTPRKNINNDHLNIIAVAEFHFWHGIDRAIRGLACYMKKSVGPGIVLHMVGSFTDPNENLEIQSLIKNLGLQDNVLLYGNQWGEDLDRLFDQADFAIGSLGRHRSGVTTIKTLKNREYAARGIPFVYSEQDSDFDGMPYVLKAPPDESPLNFVSIVNFLADYTFSAQQIRNSIRYLDWSQQMRSLLKSLDVHIDNEC</sequence>
<evidence type="ECO:0000256" key="2">
    <source>
        <dbReference type="ARBA" id="ARBA00022679"/>
    </source>
</evidence>
<dbReference type="PANTHER" id="PTHR12526">
    <property type="entry name" value="GLYCOSYLTRANSFERASE"/>
    <property type="match status" value="1"/>
</dbReference>
<proteinExistence type="predicted"/>
<evidence type="ECO:0000313" key="5">
    <source>
        <dbReference type="Proteomes" id="UP001170954"/>
    </source>
</evidence>
<feature type="domain" description="Glycosyl transferase family 1" evidence="3">
    <location>
        <begin position="191"/>
        <end position="283"/>
    </location>
</feature>
<accession>A0ABT7NHP7</accession>
<comment type="caution">
    <text evidence="4">The sequence shown here is derived from an EMBL/GenBank/DDBJ whole genome shotgun (WGS) entry which is preliminary data.</text>
</comment>
<dbReference type="Pfam" id="PF00534">
    <property type="entry name" value="Glycos_transf_1"/>
    <property type="match status" value="1"/>
</dbReference>
<dbReference type="RefSeq" id="WP_286650029.1">
    <property type="nucleotide sequence ID" value="NZ_JACAGK010000001.1"/>
</dbReference>
<reference evidence="4" key="2">
    <citation type="journal article" date="2022" name="Sci. Total Environ.">
        <title>Prevalence, transmission, and molecular epidemiology of tet(X)-positive bacteria among humans, animals, and environmental niches in China: An epidemiological, and genomic-based study.</title>
        <authorList>
            <person name="Dong N."/>
            <person name="Zeng Y."/>
            <person name="Cai C."/>
            <person name="Sun C."/>
            <person name="Lu J."/>
            <person name="Liu C."/>
            <person name="Zhou H."/>
            <person name="Sun Q."/>
            <person name="Shu L."/>
            <person name="Wang H."/>
            <person name="Wang Y."/>
            <person name="Wang S."/>
            <person name="Wu C."/>
            <person name="Chan E.W."/>
            <person name="Chen G."/>
            <person name="Shen Z."/>
            <person name="Chen S."/>
            <person name="Zhang R."/>
        </authorList>
    </citation>
    <scope>NUCLEOTIDE SEQUENCE</scope>
    <source>
        <strain evidence="4">R1692</strain>
    </source>
</reference>
<organism evidence="4 5">
    <name type="scientific">Sphingobacterium hotanense</name>
    <dbReference type="NCBI Taxonomy" id="649196"/>
    <lineage>
        <taxon>Bacteria</taxon>
        <taxon>Pseudomonadati</taxon>
        <taxon>Bacteroidota</taxon>
        <taxon>Sphingobacteriia</taxon>
        <taxon>Sphingobacteriales</taxon>
        <taxon>Sphingobacteriaceae</taxon>
        <taxon>Sphingobacterium</taxon>
    </lineage>
</organism>
<gene>
    <name evidence="4" type="ORF">HX018_00130</name>
</gene>
<evidence type="ECO:0000259" key="3">
    <source>
        <dbReference type="Pfam" id="PF00534"/>
    </source>
</evidence>
<evidence type="ECO:0000313" key="4">
    <source>
        <dbReference type="EMBL" id="MDM1046663.1"/>
    </source>
</evidence>
<dbReference type="InterPro" id="IPR001296">
    <property type="entry name" value="Glyco_trans_1"/>
</dbReference>